<dbReference type="InterPro" id="IPR001434">
    <property type="entry name" value="OmcB-like_DUF11"/>
</dbReference>
<dbReference type="Proteomes" id="UP000267585">
    <property type="component" value="Unassembled WGS sequence"/>
</dbReference>
<gene>
    <name evidence="2" type="ORF">EHW67_16205</name>
</gene>
<dbReference type="EMBL" id="RQPJ01000021">
    <property type="protein sequence ID" value="RTE51753.1"/>
    <property type="molecule type" value="Genomic_DNA"/>
</dbReference>
<dbReference type="NCBIfam" id="TIGR04131">
    <property type="entry name" value="Bac_Flav_CTERM"/>
    <property type="match status" value="1"/>
</dbReference>
<accession>A0A3S0ABP2</accession>
<evidence type="ECO:0000313" key="2">
    <source>
        <dbReference type="EMBL" id="RTE51753.1"/>
    </source>
</evidence>
<feature type="domain" description="DUF11" evidence="1">
    <location>
        <begin position="238"/>
        <end position="351"/>
    </location>
</feature>
<dbReference type="InterPro" id="IPR026341">
    <property type="entry name" value="T9SS_type_B"/>
</dbReference>
<dbReference type="Pfam" id="PF01345">
    <property type="entry name" value="DUF11"/>
    <property type="match status" value="1"/>
</dbReference>
<dbReference type="Gene3D" id="2.60.40.10">
    <property type="entry name" value="Immunoglobulins"/>
    <property type="match status" value="1"/>
</dbReference>
<name>A0A3S0ABP2_9FLAO</name>
<dbReference type="NCBIfam" id="TIGR01451">
    <property type="entry name" value="B_ant_repeat"/>
    <property type="match status" value="1"/>
</dbReference>
<dbReference type="InterPro" id="IPR047589">
    <property type="entry name" value="DUF11_rpt"/>
</dbReference>
<keyword evidence="3" id="KW-1185">Reference proteome</keyword>
<proteinExistence type="predicted"/>
<comment type="caution">
    <text evidence="2">The sequence shown here is derived from an EMBL/GenBank/DDBJ whole genome shotgun (WGS) entry which is preliminary data.</text>
</comment>
<reference evidence="2 3" key="1">
    <citation type="submission" date="2018-11" db="EMBL/GenBank/DDBJ databases">
        <title>Arenibacter aquaticus sp.nov., a marine bacterium isolated from surface seawater in the South China Sea.</title>
        <authorList>
            <person name="Guo J."/>
            <person name="Sun J."/>
        </authorList>
    </citation>
    <scope>NUCLEOTIDE SEQUENCE [LARGE SCALE GENOMIC DNA]</scope>
    <source>
        <strain evidence="2 3">GUO666</strain>
    </source>
</reference>
<dbReference type="InterPro" id="IPR013783">
    <property type="entry name" value="Ig-like_fold"/>
</dbReference>
<evidence type="ECO:0000259" key="1">
    <source>
        <dbReference type="Pfam" id="PF01345"/>
    </source>
</evidence>
<organism evidence="2 3">
    <name type="scientific">Arenibacter aquaticus</name>
    <dbReference type="NCBI Taxonomy" id="2489054"/>
    <lineage>
        <taxon>Bacteria</taxon>
        <taxon>Pseudomonadati</taxon>
        <taxon>Bacteroidota</taxon>
        <taxon>Flavobacteriia</taxon>
        <taxon>Flavobacteriales</taxon>
        <taxon>Flavobacteriaceae</taxon>
        <taxon>Arenibacter</taxon>
    </lineage>
</organism>
<evidence type="ECO:0000313" key="3">
    <source>
        <dbReference type="Proteomes" id="UP000267585"/>
    </source>
</evidence>
<sequence length="450" mass="50017">MAGSLNRSEGLVNLIILIFLLVCIPAHSCTHSCPMAMSKVNQSSRLYTSQEAGTTFLPGTVTVTTPPGPHSASTDMRDKVAPPTTKNTQQQFCAMEHPTLESIQVNEPHIVWYNTPVNGKQLPIETSLLNNTTYYAAQLKDGKESSDRLAIRVSLLSLLAPTTNNPVQVFFTEDAPTIGDLQVLESNIVWYDQAVAGSLLDFDTPLSHGKSYYAALINNSCESTERLWVSVEIKETSDLKINKTVSKQQPMIGEKIMLTISVENNGSSNFKEVIIGEELESGFKYLSKNLTHGNYDPRNNKWTIDTLAPMEKAVLSLELETMANGQYGSTSFIESSVPRDMDPQNNSAQINLEPSCITIYNEFTPNDDGDNDYFKIECIENFPDSNLQIFNRYGALVYQKKAYQNNWRGLANVNGVVGKGEPLPTGTYFYILNLDNTSENTTGWLFLRKD</sequence>
<dbReference type="Pfam" id="PF13585">
    <property type="entry name" value="CHU_C"/>
    <property type="match status" value="1"/>
</dbReference>
<protein>
    <submittedName>
        <fullName evidence="2">DUF11 domain-containing protein</fullName>
    </submittedName>
</protein>
<dbReference type="AlphaFoldDB" id="A0A3S0ABP2"/>